<dbReference type="Gene3D" id="2.40.50.140">
    <property type="entry name" value="Nucleic acid-binding proteins"/>
    <property type="match status" value="1"/>
</dbReference>
<dbReference type="Proteomes" id="UP001250662">
    <property type="component" value="Unassembled WGS sequence"/>
</dbReference>
<dbReference type="InterPro" id="IPR014722">
    <property type="entry name" value="Rib_uL2_dom2"/>
</dbReference>
<dbReference type="PANTHER" id="PTHR13691:SF5">
    <property type="entry name" value="LARGE RIBOSOMAL SUBUNIT PROTEIN UL2M"/>
    <property type="match status" value="1"/>
</dbReference>
<evidence type="ECO:0000313" key="8">
    <source>
        <dbReference type="EMBL" id="MDT0622392.1"/>
    </source>
</evidence>
<reference evidence="8 9" key="1">
    <citation type="submission" date="2023-09" db="EMBL/GenBank/DDBJ databases">
        <authorList>
            <person name="Rey-Velasco X."/>
        </authorList>
    </citation>
    <scope>NUCLEOTIDE SEQUENCE [LARGE SCALE GENOMIC DNA]</scope>
    <source>
        <strain evidence="8 9">P007</strain>
    </source>
</reference>
<dbReference type="SMART" id="SM01382">
    <property type="entry name" value="Ribosomal_L2_C"/>
    <property type="match status" value="1"/>
</dbReference>
<keyword evidence="9" id="KW-1185">Reference proteome</keyword>
<comment type="similarity">
    <text evidence="1 4">Belongs to the universal ribosomal protein uL2 family.</text>
</comment>
<organism evidence="8 9">
    <name type="scientific">Croceitalea vernalis</name>
    <dbReference type="NCBI Taxonomy" id="3075599"/>
    <lineage>
        <taxon>Bacteria</taxon>
        <taxon>Pseudomonadati</taxon>
        <taxon>Bacteroidota</taxon>
        <taxon>Flavobacteriia</taxon>
        <taxon>Flavobacteriales</taxon>
        <taxon>Flavobacteriaceae</taxon>
        <taxon>Croceitalea</taxon>
    </lineage>
</organism>
<dbReference type="InterPro" id="IPR002171">
    <property type="entry name" value="Ribosomal_uL2"/>
</dbReference>
<dbReference type="InterPro" id="IPR008991">
    <property type="entry name" value="Translation_prot_SH3-like_sf"/>
</dbReference>
<dbReference type="NCBIfam" id="TIGR01171">
    <property type="entry name" value="rplB_bact"/>
    <property type="match status" value="1"/>
</dbReference>
<dbReference type="HAMAP" id="MF_01320_B">
    <property type="entry name" value="Ribosomal_uL2_B"/>
    <property type="match status" value="1"/>
</dbReference>
<accession>A0ABU3BJP3</accession>
<keyword evidence="2 4" id="KW-0689">Ribosomal protein</keyword>
<comment type="function">
    <text evidence="4">One of the primary rRNA binding proteins. Required for association of the 30S and 50S subunits to form the 70S ribosome, for tRNA binding and peptide bond formation. It has been suggested to have peptidyltransferase activity; this is somewhat controversial. Makes several contacts with the 16S rRNA in the 70S ribosome.</text>
</comment>
<evidence type="ECO:0000256" key="2">
    <source>
        <dbReference type="ARBA" id="ARBA00022980"/>
    </source>
</evidence>
<feature type="region of interest" description="Disordered" evidence="5">
    <location>
        <begin position="34"/>
        <end position="55"/>
    </location>
</feature>
<comment type="caution">
    <text evidence="8">The sequence shown here is derived from an EMBL/GenBank/DDBJ whole genome shotgun (WGS) entry which is preliminary data.</text>
</comment>
<dbReference type="Gene3D" id="2.30.30.30">
    <property type="match status" value="1"/>
</dbReference>
<feature type="region of interest" description="Disordered" evidence="5">
    <location>
        <begin position="221"/>
        <end position="274"/>
    </location>
</feature>
<keyword evidence="4" id="KW-0699">rRNA-binding</keyword>
<dbReference type="EMBL" id="JAVRHU010000003">
    <property type="protein sequence ID" value="MDT0622392.1"/>
    <property type="molecule type" value="Genomic_DNA"/>
</dbReference>
<dbReference type="InterPro" id="IPR005880">
    <property type="entry name" value="Ribosomal_uL2_bac/org-type"/>
</dbReference>
<dbReference type="GO" id="GO:0005840">
    <property type="term" value="C:ribosome"/>
    <property type="evidence" value="ECO:0007669"/>
    <property type="project" value="UniProtKB-KW"/>
</dbReference>
<evidence type="ECO:0000259" key="7">
    <source>
        <dbReference type="SMART" id="SM01383"/>
    </source>
</evidence>
<dbReference type="PIRSF" id="PIRSF002158">
    <property type="entry name" value="Ribosomal_L2"/>
    <property type="match status" value="1"/>
</dbReference>
<feature type="domain" description="Large ribosomal subunit protein uL2 RNA-binding" evidence="7">
    <location>
        <begin position="42"/>
        <end position="118"/>
    </location>
</feature>
<evidence type="ECO:0000259" key="6">
    <source>
        <dbReference type="SMART" id="SM01382"/>
    </source>
</evidence>
<dbReference type="SMART" id="SM01383">
    <property type="entry name" value="Ribosomal_L2"/>
    <property type="match status" value="1"/>
</dbReference>
<dbReference type="SUPFAM" id="SSF50249">
    <property type="entry name" value="Nucleic acid-binding proteins"/>
    <property type="match status" value="1"/>
</dbReference>
<dbReference type="InterPro" id="IPR012340">
    <property type="entry name" value="NA-bd_OB-fold"/>
</dbReference>
<dbReference type="InterPro" id="IPR014726">
    <property type="entry name" value="Ribosomal_uL2_dom3"/>
</dbReference>
<dbReference type="InterPro" id="IPR022669">
    <property type="entry name" value="Ribosomal_uL2_C"/>
</dbReference>
<evidence type="ECO:0000256" key="1">
    <source>
        <dbReference type="ARBA" id="ARBA00005636"/>
    </source>
</evidence>
<evidence type="ECO:0000256" key="5">
    <source>
        <dbReference type="SAM" id="MobiDB-lite"/>
    </source>
</evidence>
<dbReference type="PANTHER" id="PTHR13691">
    <property type="entry name" value="RIBOSOMAL PROTEIN L2"/>
    <property type="match status" value="1"/>
</dbReference>
<evidence type="ECO:0000256" key="3">
    <source>
        <dbReference type="ARBA" id="ARBA00023274"/>
    </source>
</evidence>
<name>A0ABU3BJP3_9FLAO</name>
<dbReference type="Gene3D" id="4.10.950.10">
    <property type="entry name" value="Ribosomal protein L2, domain 3"/>
    <property type="match status" value="1"/>
</dbReference>
<keyword evidence="4" id="KW-0694">RNA-binding</keyword>
<comment type="subunit">
    <text evidence="4">Part of the 50S ribosomal subunit. Forms a bridge to the 30S subunit in the 70S ribosome.</text>
</comment>
<dbReference type="SUPFAM" id="SSF50104">
    <property type="entry name" value="Translation proteins SH3-like domain"/>
    <property type="match status" value="1"/>
</dbReference>
<evidence type="ECO:0000256" key="4">
    <source>
        <dbReference type="HAMAP-Rule" id="MF_01320"/>
    </source>
</evidence>
<feature type="domain" description="Large ribosomal subunit protein uL2 C-terminal" evidence="6">
    <location>
        <begin position="124"/>
        <end position="251"/>
    </location>
</feature>
<dbReference type="Pfam" id="PF00181">
    <property type="entry name" value="Ribosomal_L2_N"/>
    <property type="match status" value="1"/>
</dbReference>
<dbReference type="InterPro" id="IPR022666">
    <property type="entry name" value="Ribosomal_uL2_RNA-bd_dom"/>
</dbReference>
<dbReference type="RefSeq" id="WP_311388191.1">
    <property type="nucleotide sequence ID" value="NZ_JAVRHU010000003.1"/>
</dbReference>
<protein>
    <recommendedName>
        <fullName evidence="4">Large ribosomal subunit protein uL2</fullName>
    </recommendedName>
</protein>
<proteinExistence type="inferred from homology"/>
<gene>
    <name evidence="4 8" type="primary">rplB</name>
    <name evidence="8" type="ORF">RM520_12205</name>
</gene>
<evidence type="ECO:0000313" key="9">
    <source>
        <dbReference type="Proteomes" id="UP001250662"/>
    </source>
</evidence>
<keyword evidence="3 4" id="KW-0687">Ribonucleoprotein</keyword>
<sequence>MSVRKLKPITPGQRFRVVNGFDAITTDKPEKSLLAPLKKSGGRNSQGKMTVSHRGGGHKRRYRVIDFKREKQGVTAEVKSIQYDPNRTAFIALLEYKDGEKRYIIAQNGLQVGQHVIAGEKAAPEIGNALFLSDIPLGTIISCIELRPGQGAVMARSAGTFAQLMAKDGKFVTIKMPSGETRLILSNCLATIGAVSNSDHQLLVSGKAGRSRWLGRRPRTRPVVMNPVDHPMGGGEGKSSGGHPRSKNGIPAKGFRTRSKTKDSNRYIIERRKK</sequence>
<feature type="compositionally biased region" description="Basic and acidic residues" evidence="5">
    <location>
        <begin position="260"/>
        <end position="274"/>
    </location>
</feature>
<dbReference type="Pfam" id="PF03947">
    <property type="entry name" value="Ribosomal_L2_C"/>
    <property type="match status" value="1"/>
</dbReference>